<keyword evidence="2" id="KW-0472">Membrane</keyword>
<organism evidence="3 4">
    <name type="scientific">Aquirufa esocilacus</name>
    <dbReference type="NCBI Taxonomy" id="3096513"/>
    <lineage>
        <taxon>Bacteria</taxon>
        <taxon>Pseudomonadati</taxon>
        <taxon>Bacteroidota</taxon>
        <taxon>Cytophagia</taxon>
        <taxon>Cytophagales</taxon>
        <taxon>Flectobacillaceae</taxon>
        <taxon>Aquirufa</taxon>
    </lineage>
</organism>
<evidence type="ECO:0000313" key="3">
    <source>
        <dbReference type="EMBL" id="MFD3408665.1"/>
    </source>
</evidence>
<evidence type="ECO:0000256" key="1">
    <source>
        <dbReference type="SAM" id="MobiDB-lite"/>
    </source>
</evidence>
<dbReference type="Proteomes" id="UP001598019">
    <property type="component" value="Unassembled WGS sequence"/>
</dbReference>
<evidence type="ECO:0000256" key="2">
    <source>
        <dbReference type="SAM" id="Phobius"/>
    </source>
</evidence>
<reference evidence="3 4" key="1">
    <citation type="submission" date="2024-03" db="EMBL/GenBank/DDBJ databases">
        <title>Aquirufa genome sequencing.</title>
        <authorList>
            <person name="Pitt A."/>
            <person name="Hahn M.W."/>
        </authorList>
    </citation>
    <scope>NUCLEOTIDE SEQUENCE [LARGE SCALE GENOMIC DNA]</scope>
    <source>
        <strain evidence="3 4">HETE-83D</strain>
    </source>
</reference>
<feature type="transmembrane region" description="Helical" evidence="2">
    <location>
        <begin position="56"/>
        <end position="75"/>
    </location>
</feature>
<dbReference type="RefSeq" id="WP_377981043.1">
    <property type="nucleotide sequence ID" value="NZ_JBBKXX010000002.1"/>
</dbReference>
<keyword evidence="2" id="KW-0812">Transmembrane</keyword>
<evidence type="ECO:0000313" key="4">
    <source>
        <dbReference type="Proteomes" id="UP001598019"/>
    </source>
</evidence>
<evidence type="ECO:0008006" key="5">
    <source>
        <dbReference type="Google" id="ProtNLM"/>
    </source>
</evidence>
<gene>
    <name evidence="3" type="ORF">SKC37_08345</name>
</gene>
<feature type="region of interest" description="Disordered" evidence="1">
    <location>
        <begin position="118"/>
        <end position="143"/>
    </location>
</feature>
<keyword evidence="4" id="KW-1185">Reference proteome</keyword>
<name>A0ABW6DMU9_9BACT</name>
<dbReference type="EMBL" id="JBBKXX010000002">
    <property type="protein sequence ID" value="MFD3408665.1"/>
    <property type="molecule type" value="Genomic_DNA"/>
</dbReference>
<protein>
    <recommendedName>
        <fullName evidence="5">Transmembrane protein</fullName>
    </recommendedName>
</protein>
<comment type="caution">
    <text evidence="3">The sequence shown here is derived from an EMBL/GenBank/DDBJ whole genome shotgun (WGS) entry which is preliminary data.</text>
</comment>
<sequence length="228" mass="26255">MGQCSWCGRYIGDKSQIWHINVEEDGQLYQSQEVFCSKKCTHEYPYSGTPNKNPNLGCYIILIIIALFLLFIFTYNPSVEDTNSSNNSTNNKIRNESIIVDNNQPVVENIVIDSNQQQNDAQTLSNSNEAEIENNLSSRNLTRDPRDKGYANIYFDPQFTLYDFLMDTPILPNDQGIYELYYTSNENPTPRKFIGTGNQLASIKEFKFVNYENCEQMCENIKNSQTLK</sequence>
<accession>A0ABW6DMU9</accession>
<feature type="compositionally biased region" description="Polar residues" evidence="1">
    <location>
        <begin position="118"/>
        <end position="140"/>
    </location>
</feature>
<keyword evidence="2" id="KW-1133">Transmembrane helix</keyword>
<proteinExistence type="predicted"/>